<evidence type="ECO:0000313" key="1">
    <source>
        <dbReference type="EMBL" id="EYC33029.1"/>
    </source>
</evidence>
<reference evidence="2" key="1">
    <citation type="journal article" date="2015" name="Nat. Genet.">
        <title>The genome and transcriptome of the zoonotic hookworm Ancylostoma ceylanicum identify infection-specific gene families.</title>
        <authorList>
            <person name="Schwarz E.M."/>
            <person name="Hu Y."/>
            <person name="Antoshechkin I."/>
            <person name="Miller M.M."/>
            <person name="Sternberg P.W."/>
            <person name="Aroian R.V."/>
        </authorList>
    </citation>
    <scope>NUCLEOTIDE SEQUENCE</scope>
    <source>
        <strain evidence="2">HY135</strain>
    </source>
</reference>
<dbReference type="AlphaFoldDB" id="A0A016VZP7"/>
<name>A0A016VZP7_9BILA</name>
<accession>A0A016VZP7</accession>
<gene>
    <name evidence="1" type="primary">Acey_s0002.g566</name>
    <name evidence="1" type="ORF">Y032_0002g566</name>
</gene>
<dbReference type="Proteomes" id="UP000024635">
    <property type="component" value="Unassembled WGS sequence"/>
</dbReference>
<organism evidence="1 2">
    <name type="scientific">Ancylostoma ceylanicum</name>
    <dbReference type="NCBI Taxonomy" id="53326"/>
    <lineage>
        <taxon>Eukaryota</taxon>
        <taxon>Metazoa</taxon>
        <taxon>Ecdysozoa</taxon>
        <taxon>Nematoda</taxon>
        <taxon>Chromadorea</taxon>
        <taxon>Rhabditida</taxon>
        <taxon>Rhabditina</taxon>
        <taxon>Rhabditomorpha</taxon>
        <taxon>Strongyloidea</taxon>
        <taxon>Ancylostomatidae</taxon>
        <taxon>Ancylostomatinae</taxon>
        <taxon>Ancylostoma</taxon>
    </lineage>
</organism>
<dbReference type="EMBL" id="JARK01001338">
    <property type="protein sequence ID" value="EYC33029.1"/>
    <property type="molecule type" value="Genomic_DNA"/>
</dbReference>
<evidence type="ECO:0000313" key="2">
    <source>
        <dbReference type="Proteomes" id="UP000024635"/>
    </source>
</evidence>
<sequence length="83" mass="9654">MQVQDGPAEVVGYFPPGTIDCSIDCIDFVDFSHFCSGSGEDMPTRVPQYAEHEYDNRFGWGYRFIDFINFFSLLLRDWRGHAY</sequence>
<keyword evidence="2" id="KW-1185">Reference proteome</keyword>
<comment type="caution">
    <text evidence="1">The sequence shown here is derived from an EMBL/GenBank/DDBJ whole genome shotgun (WGS) entry which is preliminary data.</text>
</comment>
<proteinExistence type="predicted"/>
<protein>
    <submittedName>
        <fullName evidence="1">Uncharacterized protein</fullName>
    </submittedName>
</protein>